<feature type="domain" description="ABC transporter" evidence="11">
    <location>
        <begin position="4"/>
        <end position="234"/>
    </location>
</feature>
<dbReference type="InterPro" id="IPR027417">
    <property type="entry name" value="P-loop_NTPase"/>
</dbReference>
<evidence type="ECO:0000256" key="4">
    <source>
        <dbReference type="ARBA" id="ARBA00022475"/>
    </source>
</evidence>
<dbReference type="FunFam" id="3.40.50.300:FF:000042">
    <property type="entry name" value="Maltose/maltodextrin ABC transporter, ATP-binding protein"/>
    <property type="match status" value="1"/>
</dbReference>
<dbReference type="InterPro" id="IPR047641">
    <property type="entry name" value="ABC_transpr_MalK/UgpC-like"/>
</dbReference>
<keyword evidence="8 12" id="KW-0067">ATP-binding</keyword>
<dbReference type="PROSITE" id="PS50893">
    <property type="entry name" value="ABC_TRANSPORTER_2"/>
    <property type="match status" value="1"/>
</dbReference>
<keyword evidence="4" id="KW-1003">Cell membrane</keyword>
<dbReference type="SMART" id="SM00382">
    <property type="entry name" value="AAA"/>
    <property type="match status" value="1"/>
</dbReference>
<evidence type="ECO:0000256" key="6">
    <source>
        <dbReference type="ARBA" id="ARBA00022597"/>
    </source>
</evidence>
<evidence type="ECO:0000313" key="13">
    <source>
        <dbReference type="Proteomes" id="UP000577362"/>
    </source>
</evidence>
<dbReference type="InterPro" id="IPR015855">
    <property type="entry name" value="ABC_transpr_MalK-like"/>
</dbReference>
<gene>
    <name evidence="12" type="ORF">GGR16_003166</name>
</gene>
<proteinExistence type="inferred from homology"/>
<evidence type="ECO:0000313" key="12">
    <source>
        <dbReference type="EMBL" id="MBB4018132.1"/>
    </source>
</evidence>
<evidence type="ECO:0000256" key="2">
    <source>
        <dbReference type="ARBA" id="ARBA00005417"/>
    </source>
</evidence>
<dbReference type="GO" id="GO:0005524">
    <property type="term" value="F:ATP binding"/>
    <property type="evidence" value="ECO:0007669"/>
    <property type="project" value="UniProtKB-KW"/>
</dbReference>
<protein>
    <submittedName>
        <fullName evidence="12">sn-glycerol 3-phosphate transport system ATP-binding protein</fullName>
    </submittedName>
</protein>
<evidence type="ECO:0000256" key="3">
    <source>
        <dbReference type="ARBA" id="ARBA00022448"/>
    </source>
</evidence>
<reference evidence="12 13" key="1">
    <citation type="submission" date="2020-08" db="EMBL/GenBank/DDBJ databases">
        <title>Genomic Encyclopedia of Type Strains, Phase IV (KMG-IV): sequencing the most valuable type-strain genomes for metagenomic binning, comparative biology and taxonomic classification.</title>
        <authorList>
            <person name="Goeker M."/>
        </authorList>
    </citation>
    <scope>NUCLEOTIDE SEQUENCE [LARGE SCALE GENOMIC DNA]</scope>
    <source>
        <strain evidence="12 13">DSM 103737</strain>
    </source>
</reference>
<comment type="similarity">
    <text evidence="2">Belongs to the ABC transporter superfamily.</text>
</comment>
<dbReference type="GO" id="GO:0001407">
    <property type="term" value="P:glycerophosphodiester transmembrane transport"/>
    <property type="evidence" value="ECO:0007669"/>
    <property type="project" value="TreeGrafter"/>
</dbReference>
<keyword evidence="6" id="KW-0762">Sugar transport</keyword>
<dbReference type="InterPro" id="IPR003439">
    <property type="entry name" value="ABC_transporter-like_ATP-bd"/>
</dbReference>
<keyword evidence="7" id="KW-0547">Nucleotide-binding</keyword>
<evidence type="ECO:0000259" key="11">
    <source>
        <dbReference type="PROSITE" id="PS50893"/>
    </source>
</evidence>
<sequence>MSSISIRNVRKAYGKTQVLHGVDLEFADGAFVVILGPSGCGKSTLLRMIAGLEEITAGEIRIGDKVVNRLEPRERGCAMVFQNYALYPHMSVAGNIGYALKVAGVPKAERERRVAEVARVVGLEDYLSRRPGELSGGQRQRVAMGRAIVREPKVFLFDEPLSNLDAKLRVQMRAEIRRLHKRLAATSVFVTHDQVEAMTLADTLVVMNGGRVEQVGSPAEVYHRPRTRFVGAFIGAPAMNFIDGAMTPDGFNFDGRRIAVELPLARAHAGRPVALGVRPEQVELVAADSPGALPATVDFVEELGAGRVVYADIDGLPFAVALSEETDLAPGERVGLKLLPQSLHFFDGETGLRLGLAESVETSRAAVAAA</sequence>
<dbReference type="InterPro" id="IPR008995">
    <property type="entry name" value="Mo/tungstate-bd_C_term_dom"/>
</dbReference>
<name>A0A840C2C3_9HYPH</name>
<organism evidence="12 13">
    <name type="scientific">Chelatococcus caeni</name>
    <dbReference type="NCBI Taxonomy" id="1348468"/>
    <lineage>
        <taxon>Bacteria</taxon>
        <taxon>Pseudomonadati</taxon>
        <taxon>Pseudomonadota</taxon>
        <taxon>Alphaproteobacteria</taxon>
        <taxon>Hyphomicrobiales</taxon>
        <taxon>Chelatococcaceae</taxon>
        <taxon>Chelatococcus</taxon>
    </lineage>
</organism>
<dbReference type="PANTHER" id="PTHR43875:SF12">
    <property type="entry name" value="SN-GLYCEROL-3-PHOSPHATE IMPORT ATP-BINDING PROTEIN UGPC"/>
    <property type="match status" value="1"/>
</dbReference>
<dbReference type="SUPFAM" id="SSF50331">
    <property type="entry name" value="MOP-like"/>
    <property type="match status" value="1"/>
</dbReference>
<dbReference type="InterPro" id="IPR013611">
    <property type="entry name" value="Transp-assoc_OB_typ2"/>
</dbReference>
<evidence type="ECO:0000256" key="9">
    <source>
        <dbReference type="ARBA" id="ARBA00022967"/>
    </source>
</evidence>
<dbReference type="Pfam" id="PF00005">
    <property type="entry name" value="ABC_tran"/>
    <property type="match status" value="1"/>
</dbReference>
<dbReference type="GO" id="GO:0140359">
    <property type="term" value="F:ABC-type transporter activity"/>
    <property type="evidence" value="ECO:0007669"/>
    <property type="project" value="InterPro"/>
</dbReference>
<dbReference type="Pfam" id="PF08402">
    <property type="entry name" value="TOBE_2"/>
    <property type="match status" value="1"/>
</dbReference>
<evidence type="ECO:0000256" key="8">
    <source>
        <dbReference type="ARBA" id="ARBA00022840"/>
    </source>
</evidence>
<evidence type="ECO:0000256" key="10">
    <source>
        <dbReference type="ARBA" id="ARBA00023136"/>
    </source>
</evidence>
<dbReference type="EMBL" id="JACIEN010000003">
    <property type="protein sequence ID" value="MBB4018132.1"/>
    <property type="molecule type" value="Genomic_DNA"/>
</dbReference>
<keyword evidence="13" id="KW-1185">Reference proteome</keyword>
<dbReference type="InterPro" id="IPR012340">
    <property type="entry name" value="NA-bd_OB-fold"/>
</dbReference>
<dbReference type="Gene3D" id="2.40.50.100">
    <property type="match status" value="1"/>
</dbReference>
<dbReference type="GO" id="GO:0015794">
    <property type="term" value="P:glycerol-3-phosphate transmembrane transport"/>
    <property type="evidence" value="ECO:0007669"/>
    <property type="project" value="TreeGrafter"/>
</dbReference>
<dbReference type="CDD" id="cd03301">
    <property type="entry name" value="ABC_MalK_N"/>
    <property type="match status" value="1"/>
</dbReference>
<dbReference type="RefSeq" id="WP_183317159.1">
    <property type="nucleotide sequence ID" value="NZ_JACIEN010000003.1"/>
</dbReference>
<accession>A0A840C2C3</accession>
<evidence type="ECO:0000256" key="1">
    <source>
        <dbReference type="ARBA" id="ARBA00004417"/>
    </source>
</evidence>
<evidence type="ECO:0000256" key="5">
    <source>
        <dbReference type="ARBA" id="ARBA00022519"/>
    </source>
</evidence>
<dbReference type="Gene3D" id="3.40.50.300">
    <property type="entry name" value="P-loop containing nucleotide triphosphate hydrolases"/>
    <property type="match status" value="1"/>
</dbReference>
<dbReference type="InterPro" id="IPR017871">
    <property type="entry name" value="ABC_transporter-like_CS"/>
</dbReference>
<comment type="caution">
    <text evidence="12">The sequence shown here is derived from an EMBL/GenBank/DDBJ whole genome shotgun (WGS) entry which is preliminary data.</text>
</comment>
<keyword evidence="5" id="KW-0997">Cell inner membrane</keyword>
<evidence type="ECO:0000256" key="7">
    <source>
        <dbReference type="ARBA" id="ARBA00022741"/>
    </source>
</evidence>
<dbReference type="AlphaFoldDB" id="A0A840C2C3"/>
<dbReference type="SUPFAM" id="SSF52540">
    <property type="entry name" value="P-loop containing nucleoside triphosphate hydrolases"/>
    <property type="match status" value="1"/>
</dbReference>
<dbReference type="Gene3D" id="2.40.50.140">
    <property type="entry name" value="Nucleic acid-binding proteins"/>
    <property type="match status" value="1"/>
</dbReference>
<keyword evidence="9" id="KW-1278">Translocase</keyword>
<dbReference type="Proteomes" id="UP000577362">
    <property type="component" value="Unassembled WGS sequence"/>
</dbReference>
<keyword evidence="3" id="KW-0813">Transport</keyword>
<dbReference type="GO" id="GO:0055052">
    <property type="term" value="C:ATP-binding cassette (ABC) transporter complex, substrate-binding subunit-containing"/>
    <property type="evidence" value="ECO:0007669"/>
    <property type="project" value="TreeGrafter"/>
</dbReference>
<dbReference type="PROSITE" id="PS00211">
    <property type="entry name" value="ABC_TRANSPORTER_1"/>
    <property type="match status" value="1"/>
</dbReference>
<dbReference type="GO" id="GO:0016887">
    <property type="term" value="F:ATP hydrolysis activity"/>
    <property type="evidence" value="ECO:0007669"/>
    <property type="project" value="InterPro"/>
</dbReference>
<dbReference type="PANTHER" id="PTHR43875">
    <property type="entry name" value="MALTODEXTRIN IMPORT ATP-BINDING PROTEIN MSMX"/>
    <property type="match status" value="1"/>
</dbReference>
<dbReference type="NCBIfam" id="NF008653">
    <property type="entry name" value="PRK11650.1"/>
    <property type="match status" value="1"/>
</dbReference>
<keyword evidence="10" id="KW-0472">Membrane</keyword>
<dbReference type="GO" id="GO:0008643">
    <property type="term" value="P:carbohydrate transport"/>
    <property type="evidence" value="ECO:0007669"/>
    <property type="project" value="InterPro"/>
</dbReference>
<comment type="subcellular location">
    <subcellularLocation>
        <location evidence="1">Cell inner membrane</location>
        <topology evidence="1">Peripheral membrane protein</topology>
    </subcellularLocation>
</comment>
<dbReference type="InterPro" id="IPR003593">
    <property type="entry name" value="AAA+_ATPase"/>
</dbReference>